<name>A0A941IKV4_9ACTN</name>
<keyword evidence="2" id="KW-1185">Reference proteome</keyword>
<evidence type="ECO:0000313" key="2">
    <source>
        <dbReference type="Proteomes" id="UP000676325"/>
    </source>
</evidence>
<accession>A0A941IKV4</accession>
<dbReference type="EMBL" id="JAGSOH010000082">
    <property type="protein sequence ID" value="MBR7829332.1"/>
    <property type="molecule type" value="Genomic_DNA"/>
</dbReference>
<dbReference type="RefSeq" id="WP_212520467.1">
    <property type="nucleotide sequence ID" value="NZ_JAGSOH010000082.1"/>
</dbReference>
<gene>
    <name evidence="1" type="ORF">KDK95_23695</name>
</gene>
<evidence type="ECO:0000313" key="1">
    <source>
        <dbReference type="EMBL" id="MBR7829332.1"/>
    </source>
</evidence>
<organism evidence="1 2">
    <name type="scientific">Actinospica acidithermotolerans</name>
    <dbReference type="NCBI Taxonomy" id="2828514"/>
    <lineage>
        <taxon>Bacteria</taxon>
        <taxon>Bacillati</taxon>
        <taxon>Actinomycetota</taxon>
        <taxon>Actinomycetes</taxon>
        <taxon>Catenulisporales</taxon>
        <taxon>Actinospicaceae</taxon>
        <taxon>Actinospica</taxon>
    </lineage>
</organism>
<sequence length="103" mass="11070">MSYFVEFVRYRSDLTAADLVELRAAALSAVRAAHPDLIDAPVLSQNEFGTWTDVWIYRTRTAADAANADAANIPEFAAFADALSGIEITTGRMPESAASPFSA</sequence>
<dbReference type="AlphaFoldDB" id="A0A941IKV4"/>
<comment type="caution">
    <text evidence="1">The sequence shown here is derived from an EMBL/GenBank/DDBJ whole genome shotgun (WGS) entry which is preliminary data.</text>
</comment>
<proteinExistence type="predicted"/>
<dbReference type="Proteomes" id="UP000676325">
    <property type="component" value="Unassembled WGS sequence"/>
</dbReference>
<reference evidence="1" key="1">
    <citation type="submission" date="2021-04" db="EMBL/GenBank/DDBJ databases">
        <title>Genome based classification of Actinospica acidithermotolerans sp. nov., an actinobacterium isolated from an Indonesian hot spring.</title>
        <authorList>
            <person name="Kusuma A.B."/>
            <person name="Putra K.E."/>
            <person name="Nafisah S."/>
            <person name="Loh J."/>
            <person name="Nouioui I."/>
            <person name="Goodfellow M."/>
        </authorList>
    </citation>
    <scope>NUCLEOTIDE SEQUENCE</scope>
    <source>
        <strain evidence="1">MGRD01-02</strain>
    </source>
</reference>
<protein>
    <submittedName>
        <fullName evidence="1">Uncharacterized protein</fullName>
    </submittedName>
</protein>